<evidence type="ECO:0000256" key="1">
    <source>
        <dbReference type="ARBA" id="ARBA00006817"/>
    </source>
</evidence>
<evidence type="ECO:0000313" key="5">
    <source>
        <dbReference type="EMBL" id="KAG2493273.1"/>
    </source>
</evidence>
<sequence>MFGLLSLLKFLKGLFRPLFGETAPPLSAKAKARAQAKKVNPQTASKSQAQASKPAPKKPPKPAMAEPAPAGADGAKDKTKGELSYHYWHGKGGGEVPLPEPRKLTEAEKAELERQAAANGASAWNAAGTFEERNATSWAKDRLKGLLGGLELAGGEVTVTDVNSVEGEANIFLVRGKKRSGFDLEMQLAWKGVPRAGAGELRGHCKVTGFASDDPDDLTLAPEITGRQAERAADEAAMVSRLQAVLRPHLEALIGQLADELKNK</sequence>
<dbReference type="GO" id="GO:0001671">
    <property type="term" value="F:ATPase activator activity"/>
    <property type="evidence" value="ECO:0007669"/>
    <property type="project" value="InterPro"/>
</dbReference>
<comment type="similarity">
    <text evidence="1">Belongs to the AHA1 family.</text>
</comment>
<feature type="domain" description="Activator of Hsp90 ATPase AHSA1-like N-terminal" evidence="4">
    <location>
        <begin position="132"/>
        <end position="264"/>
    </location>
</feature>
<feature type="chain" id="PRO_5032583173" description="Activator of Hsp90 ATPase AHSA1-like N-terminal domain-containing protein" evidence="3">
    <location>
        <begin position="21"/>
        <end position="264"/>
    </location>
</feature>
<dbReference type="AlphaFoldDB" id="A0A836BZC7"/>
<dbReference type="SUPFAM" id="SSF103111">
    <property type="entry name" value="Activator of Hsp90 ATPase, Aha1"/>
    <property type="match status" value="1"/>
</dbReference>
<dbReference type="GO" id="GO:0051087">
    <property type="term" value="F:protein-folding chaperone binding"/>
    <property type="evidence" value="ECO:0007669"/>
    <property type="project" value="InterPro"/>
</dbReference>
<dbReference type="Pfam" id="PF09229">
    <property type="entry name" value="Aha1_N"/>
    <property type="match status" value="1"/>
</dbReference>
<evidence type="ECO:0000256" key="2">
    <source>
        <dbReference type="SAM" id="MobiDB-lite"/>
    </source>
</evidence>
<feature type="compositionally biased region" description="Low complexity" evidence="2">
    <location>
        <begin position="63"/>
        <end position="73"/>
    </location>
</feature>
<dbReference type="Gene3D" id="3.15.10.20">
    <property type="entry name" value="Activator of Hsp90 ATPase Aha1, N-terminal domain"/>
    <property type="match status" value="1"/>
</dbReference>
<keyword evidence="6" id="KW-1185">Reference proteome</keyword>
<dbReference type="SMART" id="SM01000">
    <property type="entry name" value="Aha1_N"/>
    <property type="match status" value="1"/>
</dbReference>
<organism evidence="5 6">
    <name type="scientific">Edaphochlamys debaryana</name>
    <dbReference type="NCBI Taxonomy" id="47281"/>
    <lineage>
        <taxon>Eukaryota</taxon>
        <taxon>Viridiplantae</taxon>
        <taxon>Chlorophyta</taxon>
        <taxon>core chlorophytes</taxon>
        <taxon>Chlorophyceae</taxon>
        <taxon>CS clade</taxon>
        <taxon>Chlamydomonadales</taxon>
        <taxon>Chlamydomonadales incertae sedis</taxon>
        <taxon>Edaphochlamys</taxon>
    </lineage>
</organism>
<dbReference type="InterPro" id="IPR036338">
    <property type="entry name" value="Aha1"/>
</dbReference>
<evidence type="ECO:0000313" key="6">
    <source>
        <dbReference type="Proteomes" id="UP000612055"/>
    </source>
</evidence>
<evidence type="ECO:0000256" key="3">
    <source>
        <dbReference type="SAM" id="SignalP"/>
    </source>
</evidence>
<accession>A0A836BZC7</accession>
<feature type="compositionally biased region" description="Low complexity" evidence="2">
    <location>
        <begin position="37"/>
        <end position="54"/>
    </location>
</feature>
<gene>
    <name evidence="5" type="ORF">HYH03_008410</name>
</gene>
<dbReference type="GO" id="GO:0005829">
    <property type="term" value="C:cytosol"/>
    <property type="evidence" value="ECO:0007669"/>
    <property type="project" value="TreeGrafter"/>
</dbReference>
<dbReference type="OrthoDB" id="567237at2759"/>
<keyword evidence="3" id="KW-0732">Signal</keyword>
<dbReference type="PANTHER" id="PTHR13009">
    <property type="entry name" value="HEAT SHOCK PROTEIN 90 HSP90 CO-CHAPERONE AHA-1"/>
    <property type="match status" value="1"/>
</dbReference>
<dbReference type="InterPro" id="IPR015310">
    <property type="entry name" value="AHSA1-like_N"/>
</dbReference>
<feature type="signal peptide" evidence="3">
    <location>
        <begin position="1"/>
        <end position="20"/>
    </location>
</feature>
<protein>
    <recommendedName>
        <fullName evidence="4">Activator of Hsp90 ATPase AHSA1-like N-terminal domain-containing protein</fullName>
    </recommendedName>
</protein>
<reference evidence="5" key="1">
    <citation type="journal article" date="2020" name="bioRxiv">
        <title>Comparative genomics of Chlamydomonas.</title>
        <authorList>
            <person name="Craig R.J."/>
            <person name="Hasan A.R."/>
            <person name="Ness R.W."/>
            <person name="Keightley P.D."/>
        </authorList>
    </citation>
    <scope>NUCLEOTIDE SEQUENCE</scope>
    <source>
        <strain evidence="5">CCAP 11/70</strain>
    </source>
</reference>
<name>A0A836BZC7_9CHLO</name>
<dbReference type="GO" id="GO:0006457">
    <property type="term" value="P:protein folding"/>
    <property type="evidence" value="ECO:0007669"/>
    <property type="project" value="TreeGrafter"/>
</dbReference>
<comment type="caution">
    <text evidence="5">The sequence shown here is derived from an EMBL/GenBank/DDBJ whole genome shotgun (WGS) entry which is preliminary data.</text>
</comment>
<proteinExistence type="inferred from homology"/>
<evidence type="ECO:0000259" key="4">
    <source>
        <dbReference type="SMART" id="SM01000"/>
    </source>
</evidence>
<feature type="region of interest" description="Disordered" evidence="2">
    <location>
        <begin position="29"/>
        <end position="79"/>
    </location>
</feature>
<dbReference type="PANTHER" id="PTHR13009:SF22">
    <property type="entry name" value="LD43819P"/>
    <property type="match status" value="1"/>
</dbReference>
<dbReference type="Proteomes" id="UP000612055">
    <property type="component" value="Unassembled WGS sequence"/>
</dbReference>
<dbReference type="EMBL" id="JAEHOE010000038">
    <property type="protein sequence ID" value="KAG2493273.1"/>
    <property type="molecule type" value="Genomic_DNA"/>
</dbReference>